<feature type="non-terminal residue" evidence="1">
    <location>
        <position position="358"/>
    </location>
</feature>
<sequence>VVERPRLACTRRNSGDAAAEPEEKALYAPVERQEPTDDVAALRELVRGELTCLNVVFSITAPMEEWDILTCAPTDVLDHSGDPAVISTNRHFTTRGAIKMDVDTAQRISEAVSGARTTRASNGGGCFATLPSPVPFDPVFGDMFPGWVGLEVSVASFSVVHCEAPAFAPSLHYVISRKVGSDVDFSRQASSSSKGGRISADEQTIPRRLMRGNKGSIMFLLRAAKWSQEDIPGSSRGIISVTACALQVLEYTPLAIELFDFFWPVVASRAVGKDPLRLAPRRARLRQEREIRHVVERQTRLFELASGAKNAGGSVDTTWKLLLGMADLLVTVVTPYTYRGGYLVSHVLVPGCVQRFER</sequence>
<evidence type="ECO:0000313" key="1">
    <source>
        <dbReference type="EMBL" id="CAK0788536.1"/>
    </source>
</evidence>
<organism evidence="1 2">
    <name type="scientific">Prorocentrum cordatum</name>
    <dbReference type="NCBI Taxonomy" id="2364126"/>
    <lineage>
        <taxon>Eukaryota</taxon>
        <taxon>Sar</taxon>
        <taxon>Alveolata</taxon>
        <taxon>Dinophyceae</taxon>
        <taxon>Prorocentrales</taxon>
        <taxon>Prorocentraceae</taxon>
        <taxon>Prorocentrum</taxon>
    </lineage>
</organism>
<protein>
    <submittedName>
        <fullName evidence="1">Uncharacterized protein</fullName>
    </submittedName>
</protein>
<dbReference type="EMBL" id="CAUYUJ010000077">
    <property type="protein sequence ID" value="CAK0788536.1"/>
    <property type="molecule type" value="Genomic_DNA"/>
</dbReference>
<reference evidence="1" key="1">
    <citation type="submission" date="2023-10" db="EMBL/GenBank/DDBJ databases">
        <authorList>
            <person name="Chen Y."/>
            <person name="Shah S."/>
            <person name="Dougan E. K."/>
            <person name="Thang M."/>
            <person name="Chan C."/>
        </authorList>
    </citation>
    <scope>NUCLEOTIDE SEQUENCE [LARGE SCALE GENOMIC DNA]</scope>
</reference>
<dbReference type="Proteomes" id="UP001189429">
    <property type="component" value="Unassembled WGS sequence"/>
</dbReference>
<proteinExistence type="predicted"/>
<feature type="non-terminal residue" evidence="1">
    <location>
        <position position="1"/>
    </location>
</feature>
<keyword evidence="2" id="KW-1185">Reference proteome</keyword>
<accession>A0ABN9P936</accession>
<gene>
    <name evidence="1" type="ORF">PCOR1329_LOCUS403</name>
</gene>
<name>A0ABN9P936_9DINO</name>
<evidence type="ECO:0000313" key="2">
    <source>
        <dbReference type="Proteomes" id="UP001189429"/>
    </source>
</evidence>
<comment type="caution">
    <text evidence="1">The sequence shown here is derived from an EMBL/GenBank/DDBJ whole genome shotgun (WGS) entry which is preliminary data.</text>
</comment>